<dbReference type="OrthoDB" id="9135240at2"/>
<dbReference type="EMBL" id="CP002217">
    <property type="protein sequence ID" value="ADN58088.1"/>
    <property type="molecule type" value="Genomic_DNA"/>
</dbReference>
<dbReference type="eggNOG" id="ENOG5032ZWY">
    <property type="taxonomic scope" value="Bacteria"/>
</dbReference>
<protein>
    <submittedName>
        <fullName evidence="1">Uncharacterized protein</fullName>
    </submittedName>
</protein>
<gene>
    <name evidence="1" type="ordered locus">BC1003_2129</name>
</gene>
<name>E1TBU0_BURSG</name>
<dbReference type="HOGENOM" id="CLU_061556_0_0_4"/>
<proteinExistence type="predicted"/>
<organism evidence="1">
    <name type="scientific">Burkholderia sp. (strain CCGE1003)</name>
    <dbReference type="NCBI Taxonomy" id="640512"/>
    <lineage>
        <taxon>Bacteria</taxon>
        <taxon>Pseudomonadati</taxon>
        <taxon>Pseudomonadota</taxon>
        <taxon>Betaproteobacteria</taxon>
        <taxon>Burkholderiales</taxon>
        <taxon>Burkholderiaceae</taxon>
        <taxon>Burkholderia</taxon>
    </lineage>
</organism>
<dbReference type="KEGG" id="bgf:BC1003_2129"/>
<accession>E1TBU0</accession>
<reference evidence="1" key="1">
    <citation type="submission" date="2010-09" db="EMBL/GenBank/DDBJ databases">
        <title>Complete sequence of chromosome1 of Burkholderia sp. CCGE1003.</title>
        <authorList>
            <consortium name="US DOE Joint Genome Institute"/>
            <person name="Lucas S."/>
            <person name="Copeland A."/>
            <person name="Lapidus A."/>
            <person name="Cheng J.-F."/>
            <person name="Bruce D."/>
            <person name="Goodwin L."/>
            <person name="Pitluck S."/>
            <person name="Daligault H."/>
            <person name="Davenport K."/>
            <person name="Detter J.C."/>
            <person name="Han C."/>
            <person name="Tapia R."/>
            <person name="Land M."/>
            <person name="Hauser L."/>
            <person name="Jeffries C."/>
            <person name="Kyrpides N."/>
            <person name="Ivanova N."/>
            <person name="Ovchinnikova G."/>
            <person name="Martinez-Romero E."/>
            <person name="Rogel M.A."/>
            <person name="Auchtung J."/>
            <person name="Tiedje J.M."/>
            <person name="Woyke T."/>
        </authorList>
    </citation>
    <scope>NUCLEOTIDE SEQUENCE</scope>
    <source>
        <strain evidence="1">CCGE1003</strain>
    </source>
</reference>
<sequence length="343" mass="39023">MPVSPLEIENTFQRDVDQVAEKAIAAYDLTFTQTSQADLNEPLLRWIDFASRYIPQARRQILASNKFPLKLPPDAETGLHRVEQLLIWGGDVNPYQSKTLTRFNDTSGSKRQKRTDGLWADWGIHHLHLPLNPVAPGQPYSDRSGWLLFLMVYGNAALFIDVREHNEKNLFSLRDLTEIYLRNWPEDAERYRLHGVLGLNQPMTASDAEHKQLRDSGVNQILEVDGKVYCGPGMGITTAVTSTRVSIQRNSIRSNTRAIAGEVARADGQFQQKMQSLGVASPEFDLMLLENGNLAIYERKTTMCWPVPRQNPERIDDLFCTWHNQLLPEWAGLKVARFWAANP</sequence>
<dbReference type="AlphaFoldDB" id="E1TBU0"/>
<evidence type="ECO:0000313" key="1">
    <source>
        <dbReference type="EMBL" id="ADN58088.1"/>
    </source>
</evidence>